<keyword evidence="1" id="KW-0732">Signal</keyword>
<dbReference type="AlphaFoldDB" id="R0I1B2"/>
<proteinExistence type="predicted"/>
<evidence type="ECO:0008006" key="4">
    <source>
        <dbReference type="Google" id="ProtNLM"/>
    </source>
</evidence>
<evidence type="ECO:0000313" key="3">
    <source>
        <dbReference type="Proteomes" id="UP000029121"/>
    </source>
</evidence>
<gene>
    <name evidence="2" type="ORF">CARUB_v10021243mg</name>
</gene>
<accession>R0I1B2</accession>
<dbReference type="Proteomes" id="UP000029121">
    <property type="component" value="Unassembled WGS sequence"/>
</dbReference>
<sequence>MVVKKKQMSLFLSLLVMLLCLSFHVPTTEARLRHVVRIPVSASVSTPPSKDCGSGIYNVNVATEAPCRRPTRPPGANH</sequence>
<organism evidence="2 3">
    <name type="scientific">Capsella rubella</name>
    <dbReference type="NCBI Taxonomy" id="81985"/>
    <lineage>
        <taxon>Eukaryota</taxon>
        <taxon>Viridiplantae</taxon>
        <taxon>Streptophyta</taxon>
        <taxon>Embryophyta</taxon>
        <taxon>Tracheophyta</taxon>
        <taxon>Spermatophyta</taxon>
        <taxon>Magnoliopsida</taxon>
        <taxon>eudicotyledons</taxon>
        <taxon>Gunneridae</taxon>
        <taxon>Pentapetalae</taxon>
        <taxon>rosids</taxon>
        <taxon>malvids</taxon>
        <taxon>Brassicales</taxon>
        <taxon>Brassicaceae</taxon>
        <taxon>Camelineae</taxon>
        <taxon>Capsella</taxon>
    </lineage>
</organism>
<name>R0I1B2_9BRAS</name>
<reference evidence="3" key="1">
    <citation type="journal article" date="2013" name="Nat. Genet.">
        <title>The Capsella rubella genome and the genomic consequences of rapid mating system evolution.</title>
        <authorList>
            <person name="Slotte T."/>
            <person name="Hazzouri K.M."/>
            <person name="Agren J.A."/>
            <person name="Koenig D."/>
            <person name="Maumus F."/>
            <person name="Guo Y.L."/>
            <person name="Steige K."/>
            <person name="Platts A.E."/>
            <person name="Escobar J.S."/>
            <person name="Newman L.K."/>
            <person name="Wang W."/>
            <person name="Mandakova T."/>
            <person name="Vello E."/>
            <person name="Smith L.M."/>
            <person name="Henz S.R."/>
            <person name="Steffen J."/>
            <person name="Takuno S."/>
            <person name="Brandvain Y."/>
            <person name="Coop G."/>
            <person name="Andolfatto P."/>
            <person name="Hu T.T."/>
            <person name="Blanchette M."/>
            <person name="Clark R.M."/>
            <person name="Quesneville H."/>
            <person name="Nordborg M."/>
            <person name="Gaut B.S."/>
            <person name="Lysak M.A."/>
            <person name="Jenkins J."/>
            <person name="Grimwood J."/>
            <person name="Chapman J."/>
            <person name="Prochnik S."/>
            <person name="Shu S."/>
            <person name="Rokhsar D."/>
            <person name="Schmutz J."/>
            <person name="Weigel D."/>
            <person name="Wright S.I."/>
        </authorList>
    </citation>
    <scope>NUCLEOTIDE SEQUENCE [LARGE SCALE GENOMIC DNA]</scope>
    <source>
        <strain evidence="3">cv. Monte Gargano</strain>
    </source>
</reference>
<evidence type="ECO:0000313" key="2">
    <source>
        <dbReference type="EMBL" id="EOA35979.1"/>
    </source>
</evidence>
<feature type="signal peptide" evidence="1">
    <location>
        <begin position="1"/>
        <end position="30"/>
    </location>
</feature>
<feature type="chain" id="PRO_5004352605" description="Transmembrane protein" evidence="1">
    <location>
        <begin position="31"/>
        <end position="78"/>
    </location>
</feature>
<evidence type="ECO:0000256" key="1">
    <source>
        <dbReference type="SAM" id="SignalP"/>
    </source>
</evidence>
<protein>
    <recommendedName>
        <fullName evidence="4">Transmembrane protein</fullName>
    </recommendedName>
</protein>
<keyword evidence="3" id="KW-1185">Reference proteome</keyword>
<dbReference type="EMBL" id="KB870806">
    <property type="protein sequence ID" value="EOA35979.1"/>
    <property type="molecule type" value="Genomic_DNA"/>
</dbReference>